<dbReference type="Proteomes" id="UP000297245">
    <property type="component" value="Unassembled WGS sequence"/>
</dbReference>
<organism evidence="2 3">
    <name type="scientific">Dendrothele bispora (strain CBS 962.96)</name>
    <dbReference type="NCBI Taxonomy" id="1314807"/>
    <lineage>
        <taxon>Eukaryota</taxon>
        <taxon>Fungi</taxon>
        <taxon>Dikarya</taxon>
        <taxon>Basidiomycota</taxon>
        <taxon>Agaricomycotina</taxon>
        <taxon>Agaricomycetes</taxon>
        <taxon>Agaricomycetidae</taxon>
        <taxon>Agaricales</taxon>
        <taxon>Agaricales incertae sedis</taxon>
        <taxon>Dendrothele</taxon>
    </lineage>
</organism>
<evidence type="ECO:0000313" key="2">
    <source>
        <dbReference type="EMBL" id="THU76299.1"/>
    </source>
</evidence>
<gene>
    <name evidence="2" type="ORF">K435DRAFT_813533</name>
</gene>
<name>A0A4S8KLB9_DENBC</name>
<dbReference type="AlphaFoldDB" id="A0A4S8KLB9"/>
<evidence type="ECO:0000313" key="3">
    <source>
        <dbReference type="Proteomes" id="UP000297245"/>
    </source>
</evidence>
<reference evidence="2 3" key="1">
    <citation type="journal article" date="2019" name="Nat. Ecol. Evol.">
        <title>Megaphylogeny resolves global patterns of mushroom evolution.</title>
        <authorList>
            <person name="Varga T."/>
            <person name="Krizsan K."/>
            <person name="Foldi C."/>
            <person name="Dima B."/>
            <person name="Sanchez-Garcia M."/>
            <person name="Sanchez-Ramirez S."/>
            <person name="Szollosi G.J."/>
            <person name="Szarkandi J.G."/>
            <person name="Papp V."/>
            <person name="Albert L."/>
            <person name="Andreopoulos W."/>
            <person name="Angelini C."/>
            <person name="Antonin V."/>
            <person name="Barry K.W."/>
            <person name="Bougher N.L."/>
            <person name="Buchanan P."/>
            <person name="Buyck B."/>
            <person name="Bense V."/>
            <person name="Catcheside P."/>
            <person name="Chovatia M."/>
            <person name="Cooper J."/>
            <person name="Damon W."/>
            <person name="Desjardin D."/>
            <person name="Finy P."/>
            <person name="Geml J."/>
            <person name="Haridas S."/>
            <person name="Hughes K."/>
            <person name="Justo A."/>
            <person name="Karasinski D."/>
            <person name="Kautmanova I."/>
            <person name="Kiss B."/>
            <person name="Kocsube S."/>
            <person name="Kotiranta H."/>
            <person name="LaButti K.M."/>
            <person name="Lechner B.E."/>
            <person name="Liimatainen K."/>
            <person name="Lipzen A."/>
            <person name="Lukacs Z."/>
            <person name="Mihaltcheva S."/>
            <person name="Morgado L.N."/>
            <person name="Niskanen T."/>
            <person name="Noordeloos M.E."/>
            <person name="Ohm R.A."/>
            <person name="Ortiz-Santana B."/>
            <person name="Ovrebo C."/>
            <person name="Racz N."/>
            <person name="Riley R."/>
            <person name="Savchenko A."/>
            <person name="Shiryaev A."/>
            <person name="Soop K."/>
            <person name="Spirin V."/>
            <person name="Szebenyi C."/>
            <person name="Tomsovsky M."/>
            <person name="Tulloss R.E."/>
            <person name="Uehling J."/>
            <person name="Grigoriev I.V."/>
            <person name="Vagvolgyi C."/>
            <person name="Papp T."/>
            <person name="Martin F.M."/>
            <person name="Miettinen O."/>
            <person name="Hibbett D.S."/>
            <person name="Nagy L.G."/>
        </authorList>
    </citation>
    <scope>NUCLEOTIDE SEQUENCE [LARGE SCALE GENOMIC DNA]</scope>
    <source>
        <strain evidence="2 3">CBS 962.96</strain>
    </source>
</reference>
<keyword evidence="3" id="KW-1185">Reference proteome</keyword>
<dbReference type="EMBL" id="ML181006">
    <property type="protein sequence ID" value="THU76299.1"/>
    <property type="molecule type" value="Genomic_DNA"/>
</dbReference>
<feature type="region of interest" description="Disordered" evidence="1">
    <location>
        <begin position="56"/>
        <end position="83"/>
    </location>
</feature>
<accession>A0A4S8KLB9</accession>
<sequence length="164" mass="18484">MFELEVYSFFSPSMLPRDAKAGGYDISRCFGYKQLDPEIIRVINNKICSETFEKVQGTDENENDELDNNSASDSDTRNRPAGQRPIRFRPVCINKIAGTFGVNGQEKQRSDERCITPCGCDDLGRGLMIGVLIQDGYGQLRQTSVMRMDPQKPANSRVWMFLAS</sequence>
<protein>
    <submittedName>
        <fullName evidence="2">Uncharacterized protein</fullName>
    </submittedName>
</protein>
<evidence type="ECO:0000256" key="1">
    <source>
        <dbReference type="SAM" id="MobiDB-lite"/>
    </source>
</evidence>
<proteinExistence type="predicted"/>